<dbReference type="Proteomes" id="UP000261620">
    <property type="component" value="Unplaced"/>
</dbReference>
<keyword evidence="2" id="KW-1185">Reference proteome</keyword>
<protein>
    <submittedName>
        <fullName evidence="1">Uncharacterized protein</fullName>
    </submittedName>
</protein>
<proteinExistence type="predicted"/>
<accession>A0A3Q3VSU5</accession>
<dbReference type="AlphaFoldDB" id="A0A3Q3VSU5"/>
<dbReference type="OMA" id="WPPKSKC"/>
<name>A0A3Q3VSU5_MOLML</name>
<sequence length="109" mass="12841">MFSFRAAWQRCGPLARRAAYMLPRDGEFNVTAKRNINVFISGKELKKYITVRFFSPLSPQAYNTVSTDSTRFSERIAEIKARPKTEWVPKPWPPKSKCSFQLFYQKIKW</sequence>
<dbReference type="Ensembl" id="ENSMMOT00000001692.1">
    <property type="protein sequence ID" value="ENSMMOP00000001662.1"/>
    <property type="gene ID" value="ENSMMOG00000001397.1"/>
</dbReference>
<reference evidence="1" key="1">
    <citation type="submission" date="2025-08" db="UniProtKB">
        <authorList>
            <consortium name="Ensembl"/>
        </authorList>
    </citation>
    <scope>IDENTIFICATION</scope>
</reference>
<organism evidence="1 2">
    <name type="scientific">Mola mola</name>
    <name type="common">Ocean sunfish</name>
    <name type="synonym">Tetraodon mola</name>
    <dbReference type="NCBI Taxonomy" id="94237"/>
    <lineage>
        <taxon>Eukaryota</taxon>
        <taxon>Metazoa</taxon>
        <taxon>Chordata</taxon>
        <taxon>Craniata</taxon>
        <taxon>Vertebrata</taxon>
        <taxon>Euteleostomi</taxon>
        <taxon>Actinopterygii</taxon>
        <taxon>Neopterygii</taxon>
        <taxon>Teleostei</taxon>
        <taxon>Neoteleostei</taxon>
        <taxon>Acanthomorphata</taxon>
        <taxon>Eupercaria</taxon>
        <taxon>Tetraodontiformes</taxon>
        <taxon>Molidae</taxon>
        <taxon>Mola</taxon>
    </lineage>
</organism>
<evidence type="ECO:0000313" key="1">
    <source>
        <dbReference type="Ensembl" id="ENSMMOP00000001662.1"/>
    </source>
</evidence>
<dbReference type="STRING" id="94237.ENSMMOP00000001662"/>
<reference evidence="1" key="2">
    <citation type="submission" date="2025-09" db="UniProtKB">
        <authorList>
            <consortium name="Ensembl"/>
        </authorList>
    </citation>
    <scope>IDENTIFICATION</scope>
</reference>
<evidence type="ECO:0000313" key="2">
    <source>
        <dbReference type="Proteomes" id="UP000261620"/>
    </source>
</evidence>